<dbReference type="SUPFAM" id="SSF56925">
    <property type="entry name" value="OMPA-like"/>
    <property type="match status" value="1"/>
</dbReference>
<gene>
    <name evidence="1" type="ORF">GGD89_002475</name>
</gene>
<comment type="caution">
    <text evidence="1">The sequence shown here is derived from an EMBL/GenBank/DDBJ whole genome shotgun (WGS) entry which is preliminary data.</text>
</comment>
<dbReference type="RefSeq" id="WP_184045645.1">
    <property type="nucleotide sequence ID" value="NZ_JACIGK010000018.1"/>
</dbReference>
<sequence length="267" mass="25878">MGVLDLAPAWAADGLAVGAGVPEPALAGEGPGIGRGLTFVSPLDGTTGGAAGFAAPCLGLGAAERPLSACLSRGGGLDREPGMLGLGVHYGHEGWLHLGAGLGLEAIGIGGDGGLTWSSPLGVGPESAASMAPAGFGQRLSGSLSALLDVNALMGLELGGVRPFLGADVSVGGVHAVAGGESPARIGLPVTEQTTAHGMTWGATLGSNYAVSSGITLDFAYRYIGQETTGPLDPGLGARMGLGGTGVGGDAGEATNHGMSIGLRLSF</sequence>
<reference evidence="1 2" key="1">
    <citation type="submission" date="2020-08" db="EMBL/GenBank/DDBJ databases">
        <title>Genome sequencing of Purple Non-Sulfur Bacteria from various extreme environments.</title>
        <authorList>
            <person name="Mayer M."/>
        </authorList>
    </citation>
    <scope>NUCLEOTIDE SEQUENCE [LARGE SCALE GENOMIC DNA]</scope>
    <source>
        <strain evidence="1 2">JA131</strain>
    </source>
</reference>
<dbReference type="AlphaFoldDB" id="A0A7W6WAC5"/>
<proteinExistence type="predicted"/>
<protein>
    <submittedName>
        <fullName evidence="1">Opacity protein-like surface antigen</fullName>
    </submittedName>
</protein>
<accession>A0A7W6WAC5</accession>
<dbReference type="Gene3D" id="2.40.160.20">
    <property type="match status" value="1"/>
</dbReference>
<name>A0A7W6WAC5_9PROT</name>
<dbReference type="EMBL" id="JACIGK010000018">
    <property type="protein sequence ID" value="MBB4266839.1"/>
    <property type="molecule type" value="Genomic_DNA"/>
</dbReference>
<dbReference type="Proteomes" id="UP000554286">
    <property type="component" value="Unassembled WGS sequence"/>
</dbReference>
<organism evidence="1 2">
    <name type="scientific">Roseospira visakhapatnamensis</name>
    <dbReference type="NCBI Taxonomy" id="390880"/>
    <lineage>
        <taxon>Bacteria</taxon>
        <taxon>Pseudomonadati</taxon>
        <taxon>Pseudomonadota</taxon>
        <taxon>Alphaproteobacteria</taxon>
        <taxon>Rhodospirillales</taxon>
        <taxon>Rhodospirillaceae</taxon>
        <taxon>Roseospira</taxon>
    </lineage>
</organism>
<keyword evidence="2" id="KW-1185">Reference proteome</keyword>
<dbReference type="InterPro" id="IPR011250">
    <property type="entry name" value="OMP/PagP_B-barrel"/>
</dbReference>
<evidence type="ECO:0000313" key="2">
    <source>
        <dbReference type="Proteomes" id="UP000554286"/>
    </source>
</evidence>
<evidence type="ECO:0000313" key="1">
    <source>
        <dbReference type="EMBL" id="MBB4266839.1"/>
    </source>
</evidence>